<sequence>MADTINVTSSSNQTCDAVNTSAYPFFMLVYSLVFLVGLILNGFIMKFHFCGAQQRASSSLKIYLKNLTAADFLLCLFLPLRITHYASSSVIIRQLYCSFGACAIFINMYASIIFMGYIIVRPSGTHILQTAKTAHIISIITWVFLLVPTVTYTILFFITQTPVTSNPSCCDPFFSESIKLFFTIIHTLSPIIFLVVFISLVFFYYSTSRRVLRAQQSQLASSGSEKLVKPRRNMLVLVSIFCVCFVPYHLARLPYSLLWSNDSVGSVLNYVMEVTTMVAVFNVCLDPVVYFFLCKSFRAKVRKVSRTTNNQQATEESESTKEPLDRWIGCVLCGPPYPRIHSAAQPISVPNNGSRY</sequence>
<dbReference type="SUPFAM" id="SSF81321">
    <property type="entry name" value="Family A G protein-coupled receptor-like"/>
    <property type="match status" value="1"/>
</dbReference>
<feature type="transmembrane region" description="Helical" evidence="9">
    <location>
        <begin position="139"/>
        <end position="158"/>
    </location>
</feature>
<feature type="transmembrane region" description="Helical" evidence="9">
    <location>
        <begin position="234"/>
        <end position="250"/>
    </location>
</feature>
<feature type="domain" description="G-protein coupled receptors family 1 profile" evidence="10">
    <location>
        <begin position="42"/>
        <end position="290"/>
    </location>
</feature>
<dbReference type="GeneTree" id="ENSGT01110000267167"/>
<evidence type="ECO:0000256" key="5">
    <source>
        <dbReference type="ARBA" id="ARBA00023040"/>
    </source>
</evidence>
<keyword evidence="2" id="KW-1003">Cell membrane</keyword>
<reference evidence="11" key="3">
    <citation type="submission" date="2025-09" db="UniProtKB">
        <authorList>
            <consortium name="Ensembl"/>
        </authorList>
    </citation>
    <scope>IDENTIFICATION</scope>
</reference>
<dbReference type="PRINTS" id="PR00237">
    <property type="entry name" value="GPCRRHODOPSN"/>
</dbReference>
<evidence type="ECO:0000256" key="4">
    <source>
        <dbReference type="ARBA" id="ARBA00022989"/>
    </source>
</evidence>
<dbReference type="CDD" id="cd14982">
    <property type="entry name" value="7tmA_purinoceptor-like"/>
    <property type="match status" value="1"/>
</dbReference>
<reference evidence="11 12" key="1">
    <citation type="journal article" date="2014" name="Nature">
        <title>The genomic substrate for adaptive radiation in African cichlid fish.</title>
        <authorList>
            <person name="Brawand D."/>
            <person name="Wagner C.E."/>
            <person name="Li Y.I."/>
            <person name="Malinsky M."/>
            <person name="Keller I."/>
            <person name="Fan S."/>
            <person name="Simakov O."/>
            <person name="Ng A.Y."/>
            <person name="Lim Z.W."/>
            <person name="Bezault E."/>
            <person name="Turner-Maier J."/>
            <person name="Johnson J."/>
            <person name="Alcazar R."/>
            <person name="Noh H.J."/>
            <person name="Russell P."/>
            <person name="Aken B."/>
            <person name="Alfoldi J."/>
            <person name="Amemiya C."/>
            <person name="Azzouzi N."/>
            <person name="Baroiller J.F."/>
            <person name="Barloy-Hubler F."/>
            <person name="Berlin A."/>
            <person name="Bloomquist R."/>
            <person name="Carleton K.L."/>
            <person name="Conte M.A."/>
            <person name="D'Cotta H."/>
            <person name="Eshel O."/>
            <person name="Gaffney L."/>
            <person name="Galibert F."/>
            <person name="Gante H.F."/>
            <person name="Gnerre S."/>
            <person name="Greuter L."/>
            <person name="Guyon R."/>
            <person name="Haddad N.S."/>
            <person name="Haerty W."/>
            <person name="Harris R.M."/>
            <person name="Hofmann H.A."/>
            <person name="Hourlier T."/>
            <person name="Hulata G."/>
            <person name="Jaffe D.B."/>
            <person name="Lara M."/>
            <person name="Lee A.P."/>
            <person name="MacCallum I."/>
            <person name="Mwaiko S."/>
            <person name="Nikaido M."/>
            <person name="Nishihara H."/>
            <person name="Ozouf-Costaz C."/>
            <person name="Penman D.J."/>
            <person name="Przybylski D."/>
            <person name="Rakotomanga M."/>
            <person name="Renn S.C.P."/>
            <person name="Ribeiro F.J."/>
            <person name="Ron M."/>
            <person name="Salzburger W."/>
            <person name="Sanchez-Pulido L."/>
            <person name="Santos M.E."/>
            <person name="Searle S."/>
            <person name="Sharpe T."/>
            <person name="Swofford R."/>
            <person name="Tan F.J."/>
            <person name="Williams L."/>
            <person name="Young S."/>
            <person name="Yin S."/>
            <person name="Okada N."/>
            <person name="Kocher T.D."/>
            <person name="Miska E.A."/>
            <person name="Lander E.S."/>
            <person name="Venkatesh B."/>
            <person name="Fernald R.D."/>
            <person name="Meyer A."/>
            <person name="Ponting C.P."/>
            <person name="Streelman J.T."/>
            <person name="Lindblad-Toh K."/>
            <person name="Seehausen O."/>
            <person name="Di Palma F."/>
        </authorList>
    </citation>
    <scope>NUCLEOTIDE SEQUENCE</scope>
</reference>
<dbReference type="PROSITE" id="PS50262">
    <property type="entry name" value="G_PROTEIN_RECEP_F1_2"/>
    <property type="match status" value="1"/>
</dbReference>
<evidence type="ECO:0000256" key="3">
    <source>
        <dbReference type="ARBA" id="ARBA00022692"/>
    </source>
</evidence>
<dbReference type="PANTHER" id="PTHR24233">
    <property type="entry name" value="P2Y PURINOCEPTOR-RELATED G-PROTEIN COUPLED RECEPTOR"/>
    <property type="match status" value="1"/>
</dbReference>
<keyword evidence="12" id="KW-1185">Reference proteome</keyword>
<feature type="transmembrane region" description="Helical" evidence="9">
    <location>
        <begin position="270"/>
        <end position="293"/>
    </location>
</feature>
<protein>
    <submittedName>
        <fullName evidence="11">P2Y purinoceptor 14-like</fullName>
    </submittedName>
</protein>
<dbReference type="InterPro" id="IPR000276">
    <property type="entry name" value="GPCR_Rhodpsn"/>
</dbReference>
<dbReference type="AlphaFoldDB" id="A0A3P9DT91"/>
<dbReference type="GO" id="GO:0005886">
    <property type="term" value="C:plasma membrane"/>
    <property type="evidence" value="ECO:0007669"/>
    <property type="project" value="UniProtKB-SubCell"/>
</dbReference>
<evidence type="ECO:0000256" key="6">
    <source>
        <dbReference type="ARBA" id="ARBA00023136"/>
    </source>
</evidence>
<evidence type="ECO:0000313" key="12">
    <source>
        <dbReference type="Proteomes" id="UP000265160"/>
    </source>
</evidence>
<keyword evidence="6 9" id="KW-0472">Membrane</keyword>
<keyword evidence="7" id="KW-0675">Receptor</keyword>
<accession>A0A3P9DT91</accession>
<evidence type="ECO:0000256" key="8">
    <source>
        <dbReference type="ARBA" id="ARBA00023224"/>
    </source>
</evidence>
<evidence type="ECO:0000259" key="10">
    <source>
        <dbReference type="PROSITE" id="PS50262"/>
    </source>
</evidence>
<dbReference type="Gene3D" id="1.20.1070.10">
    <property type="entry name" value="Rhodopsin 7-helix transmembrane proteins"/>
    <property type="match status" value="1"/>
</dbReference>
<dbReference type="PRINTS" id="PR01157">
    <property type="entry name" value="P2YPURNOCPTR"/>
</dbReference>
<evidence type="ECO:0000256" key="9">
    <source>
        <dbReference type="SAM" id="Phobius"/>
    </source>
</evidence>
<evidence type="ECO:0000313" key="11">
    <source>
        <dbReference type="Ensembl" id="ENSMZEP00005037498.1"/>
    </source>
</evidence>
<dbReference type="GO" id="GO:0045028">
    <property type="term" value="F:G protein-coupled purinergic nucleotide receptor activity"/>
    <property type="evidence" value="ECO:0007669"/>
    <property type="project" value="TreeGrafter"/>
</dbReference>
<dbReference type="InterPro" id="IPR017452">
    <property type="entry name" value="GPCR_Rhodpsn_7TM"/>
</dbReference>
<keyword evidence="4 9" id="KW-1133">Transmembrane helix</keyword>
<proteinExistence type="predicted"/>
<dbReference type="Pfam" id="PF00001">
    <property type="entry name" value="7tm_1"/>
    <property type="match status" value="1"/>
</dbReference>
<comment type="subcellular location">
    <subcellularLocation>
        <location evidence="1">Cell membrane</location>
        <topology evidence="1">Multi-pass membrane protein</topology>
    </subcellularLocation>
</comment>
<feature type="transmembrane region" description="Helical" evidence="9">
    <location>
        <begin position="178"/>
        <end position="205"/>
    </location>
</feature>
<evidence type="ECO:0000256" key="1">
    <source>
        <dbReference type="ARBA" id="ARBA00004651"/>
    </source>
</evidence>
<feature type="transmembrane region" description="Helical" evidence="9">
    <location>
        <begin position="22"/>
        <end position="45"/>
    </location>
</feature>
<evidence type="ECO:0000256" key="7">
    <source>
        <dbReference type="ARBA" id="ARBA00023170"/>
    </source>
</evidence>
<dbReference type="Proteomes" id="UP000265160">
    <property type="component" value="LG3"/>
</dbReference>
<dbReference type="PANTHER" id="PTHR24233:SF11">
    <property type="entry name" value="P2Y PURINOCEPTOR 14-LIKE"/>
    <property type="match status" value="1"/>
</dbReference>
<reference evidence="11" key="2">
    <citation type="submission" date="2025-08" db="UniProtKB">
        <authorList>
            <consortium name="Ensembl"/>
        </authorList>
    </citation>
    <scope>IDENTIFICATION</scope>
</reference>
<keyword evidence="5" id="KW-0297">G-protein coupled receptor</keyword>
<dbReference type="Ensembl" id="ENSMZET00005038805.1">
    <property type="protein sequence ID" value="ENSMZEP00005037498.1"/>
    <property type="gene ID" value="ENSMZEG00005027962.1"/>
</dbReference>
<keyword evidence="8" id="KW-0807">Transducer</keyword>
<evidence type="ECO:0000256" key="2">
    <source>
        <dbReference type="ARBA" id="ARBA00022475"/>
    </source>
</evidence>
<feature type="transmembrane region" description="Helical" evidence="9">
    <location>
        <begin position="66"/>
        <end position="86"/>
    </location>
</feature>
<name>A0A3P9DT91_9CICH</name>
<feature type="transmembrane region" description="Helical" evidence="9">
    <location>
        <begin position="98"/>
        <end position="119"/>
    </location>
</feature>
<keyword evidence="3 9" id="KW-0812">Transmembrane</keyword>
<organism evidence="11 12">
    <name type="scientific">Maylandia zebra</name>
    <name type="common">zebra mbuna</name>
    <dbReference type="NCBI Taxonomy" id="106582"/>
    <lineage>
        <taxon>Eukaryota</taxon>
        <taxon>Metazoa</taxon>
        <taxon>Chordata</taxon>
        <taxon>Craniata</taxon>
        <taxon>Vertebrata</taxon>
        <taxon>Euteleostomi</taxon>
        <taxon>Actinopterygii</taxon>
        <taxon>Neopterygii</taxon>
        <taxon>Teleostei</taxon>
        <taxon>Neoteleostei</taxon>
        <taxon>Acanthomorphata</taxon>
        <taxon>Ovalentaria</taxon>
        <taxon>Cichlomorphae</taxon>
        <taxon>Cichliformes</taxon>
        <taxon>Cichlidae</taxon>
        <taxon>African cichlids</taxon>
        <taxon>Pseudocrenilabrinae</taxon>
        <taxon>Haplochromini</taxon>
        <taxon>Maylandia</taxon>
        <taxon>Maylandia zebra complex</taxon>
    </lineage>
</organism>